<protein>
    <submittedName>
        <fullName evidence="8">Probable glycosyltransferase At5g03795</fullName>
    </submittedName>
</protein>
<evidence type="ECO:0000256" key="4">
    <source>
        <dbReference type="ARBA" id="ARBA00022968"/>
    </source>
</evidence>
<dbReference type="InterPro" id="IPR040911">
    <property type="entry name" value="Exostosin_GT47"/>
</dbReference>
<evidence type="ECO:0000256" key="5">
    <source>
        <dbReference type="ARBA" id="ARBA00023034"/>
    </source>
</evidence>
<evidence type="ECO:0000256" key="3">
    <source>
        <dbReference type="ARBA" id="ARBA00022676"/>
    </source>
</evidence>
<dbReference type="Proteomes" id="UP000694886">
    <property type="component" value="Chromosome 5"/>
</dbReference>
<dbReference type="PANTHER" id="PTHR11062:SF207">
    <property type="entry name" value="OS07G0188700 PROTEIN"/>
    <property type="match status" value="1"/>
</dbReference>
<reference evidence="8" key="2">
    <citation type="submission" date="2025-08" db="UniProtKB">
        <authorList>
            <consortium name="RefSeq"/>
        </authorList>
    </citation>
    <scope>IDENTIFICATION</scope>
</reference>
<dbReference type="GeneID" id="18598122"/>
<keyword evidence="4" id="KW-0735">Signal-anchor</keyword>
<gene>
    <name evidence="8" type="primary">LOC18598122</name>
</gene>
<dbReference type="Gramene" id="Tc05v2_t006640.1">
    <property type="protein sequence ID" value="Tc05v2_p006640.1"/>
    <property type="gene ID" value="Tc05v2_g006640"/>
</dbReference>
<name>A0AB32WF23_THECC</name>
<accession>A0AB32WF23</accession>
<dbReference type="GO" id="GO:0016757">
    <property type="term" value="F:glycosyltransferase activity"/>
    <property type="evidence" value="ECO:0007669"/>
    <property type="project" value="UniProtKB-KW"/>
</dbReference>
<comment type="similarity">
    <text evidence="2">Belongs to the glycosyltransferase 47 family.</text>
</comment>
<keyword evidence="3" id="KW-0328">Glycosyltransferase</keyword>
<evidence type="ECO:0000256" key="1">
    <source>
        <dbReference type="ARBA" id="ARBA00004323"/>
    </source>
</evidence>
<dbReference type="KEGG" id="tcc:18598122"/>
<dbReference type="RefSeq" id="XP_017977888.1">
    <property type="nucleotide sequence ID" value="XM_018122399.1"/>
</dbReference>
<proteinExistence type="inferred from homology"/>
<sequence>MGEGFKNWFAKTSLSLKVILFAVLLILVSGSASLFVQRRSNWALIYAVPTSSSSNTNLAAVQRPSLHAKECDSPVDLHSEVVVSVDDHSRKEALSDEAALSKSVSPTIDAQSLQVQQFNGRNEDNPNMSISENFSSTTPFKENDSIDPPLKHRRRRVYTKLDRLEDGLRKARAAIKKAMNGSQLQDPDYIPDGPIYRNAKFFHRSYLEMEKKFKIYVYKEGELPLFHDGPCRLLYTMEGQFINKMEVNKKFRTYNPEKAHVFYLPYSVTRMVQYNWVRGTPMKRLGGIVLDYVNVIAGKYPFWNRSLGADHFMLSCHDWGPATSFYVPDLVKNSIRALCNANTSERFNPMKDVSIPEISLKSSRLEGLIGGPSPSQRTILAFFAGGNHGFVRPILFRHWEKKDPAIRVHNYLPKRVPYYDLMRQSKYCLCPSGYEVASPRVVEALYNGCVPVLISKSYVPPFSDVLNWKMFSVMVSLEDIPNLKKILMSIPERQFITMQKRVVQVRRHFELHVTPKRFDVFHMILHSIWLRRLNVKVSNEPGNILD</sequence>
<dbReference type="Pfam" id="PF03016">
    <property type="entry name" value="Exostosin_GT47"/>
    <property type="match status" value="1"/>
</dbReference>
<evidence type="ECO:0000313" key="8">
    <source>
        <dbReference type="RefSeq" id="XP_017977888.1"/>
    </source>
</evidence>
<dbReference type="InterPro" id="IPR004263">
    <property type="entry name" value="Exostosin"/>
</dbReference>
<evidence type="ECO:0000256" key="2">
    <source>
        <dbReference type="ARBA" id="ARBA00010271"/>
    </source>
</evidence>
<evidence type="ECO:0000313" key="7">
    <source>
        <dbReference type="Proteomes" id="UP000694886"/>
    </source>
</evidence>
<organism evidence="7 8">
    <name type="scientific">Theobroma cacao</name>
    <name type="common">Cacao</name>
    <name type="synonym">Cocoa</name>
    <dbReference type="NCBI Taxonomy" id="3641"/>
    <lineage>
        <taxon>Eukaryota</taxon>
        <taxon>Viridiplantae</taxon>
        <taxon>Streptophyta</taxon>
        <taxon>Embryophyta</taxon>
        <taxon>Tracheophyta</taxon>
        <taxon>Spermatophyta</taxon>
        <taxon>Magnoliopsida</taxon>
        <taxon>eudicotyledons</taxon>
        <taxon>Gunneridae</taxon>
        <taxon>Pentapetalae</taxon>
        <taxon>rosids</taxon>
        <taxon>malvids</taxon>
        <taxon>Malvales</taxon>
        <taxon>Malvaceae</taxon>
        <taxon>Byttnerioideae</taxon>
        <taxon>Theobroma</taxon>
    </lineage>
</organism>
<evidence type="ECO:0000259" key="6">
    <source>
        <dbReference type="Pfam" id="PF03016"/>
    </source>
</evidence>
<dbReference type="GO" id="GO:0000139">
    <property type="term" value="C:Golgi membrane"/>
    <property type="evidence" value="ECO:0007669"/>
    <property type="project" value="UniProtKB-SubCell"/>
</dbReference>
<keyword evidence="5" id="KW-0333">Golgi apparatus</keyword>
<reference evidence="7" key="1">
    <citation type="journal article" date="1997" name="Nucleic Acids Res.">
        <title>tRNAscan-SE: a program for improved detection of transfer RNA genes in genomic sequence.</title>
        <authorList>
            <person name="Lowe T.M."/>
            <person name="Eddy S.R."/>
        </authorList>
    </citation>
    <scope>NUCLEOTIDE SEQUENCE [LARGE SCALE GENOMIC DNA]</scope>
    <source>
        <strain evidence="7">r\B97-61/B2</strain>
    </source>
</reference>
<dbReference type="AlphaFoldDB" id="A0AB32WF23"/>
<keyword evidence="3" id="KW-0808">Transferase</keyword>
<feature type="domain" description="Exostosin GT47" evidence="6">
    <location>
        <begin position="209"/>
        <end position="490"/>
    </location>
</feature>
<keyword evidence="4" id="KW-0812">Transmembrane</keyword>
<comment type="subcellular location">
    <subcellularLocation>
        <location evidence="1">Golgi apparatus membrane</location>
        <topology evidence="1">Single-pass type II membrane protein</topology>
    </subcellularLocation>
</comment>
<dbReference type="PANTHER" id="PTHR11062">
    <property type="entry name" value="EXOSTOSIN HEPARAN SULFATE GLYCOSYLTRANSFERASE -RELATED"/>
    <property type="match status" value="1"/>
</dbReference>